<gene>
    <name evidence="7" type="primary">atpH</name>
    <name evidence="8" type="ORF">C1706_00625</name>
</gene>
<keyword evidence="6 7" id="KW-0066">ATP synthesis</keyword>
<protein>
    <recommendedName>
        <fullName evidence="7">ATP synthase subunit delta</fullName>
    </recommendedName>
    <alternativeName>
        <fullName evidence="7">ATP synthase F(1) sector subunit delta</fullName>
    </alternativeName>
    <alternativeName>
        <fullName evidence="7">F-type ATPase subunit delta</fullName>
        <shortName evidence="7">F-ATPase subunit delta</shortName>
    </alternativeName>
</protein>
<keyword evidence="3 7" id="KW-0375">Hydrogen ion transport</keyword>
<comment type="similarity">
    <text evidence="7">Belongs to the ATPase delta chain family.</text>
</comment>
<keyword evidence="4 7" id="KW-0406">Ion transport</keyword>
<evidence type="ECO:0000256" key="1">
    <source>
        <dbReference type="ARBA" id="ARBA00004370"/>
    </source>
</evidence>
<keyword evidence="9" id="KW-1185">Reference proteome</keyword>
<name>A0A4Q2EI90_9ACTN</name>
<dbReference type="NCBIfam" id="TIGR01145">
    <property type="entry name" value="ATP_synt_delta"/>
    <property type="match status" value="1"/>
</dbReference>
<dbReference type="Pfam" id="PF00213">
    <property type="entry name" value="OSCP"/>
    <property type="match status" value="1"/>
</dbReference>
<comment type="function">
    <text evidence="7">This protein is part of the stalk that links CF(0) to CF(1). It either transmits conformational changes from CF(0) to CF(1) or is implicated in proton conduction.</text>
</comment>
<evidence type="ECO:0000256" key="4">
    <source>
        <dbReference type="ARBA" id="ARBA00023065"/>
    </source>
</evidence>
<organism evidence="8 9">
    <name type="scientific">Propioniciclava flava</name>
    <dbReference type="NCBI Taxonomy" id="2072026"/>
    <lineage>
        <taxon>Bacteria</taxon>
        <taxon>Bacillati</taxon>
        <taxon>Actinomycetota</taxon>
        <taxon>Actinomycetes</taxon>
        <taxon>Propionibacteriales</taxon>
        <taxon>Propionibacteriaceae</taxon>
        <taxon>Propioniciclava</taxon>
    </lineage>
</organism>
<comment type="function">
    <text evidence="7">F(1)F(0) ATP synthase produces ATP from ADP in the presence of a proton or sodium gradient. F-type ATPases consist of two structural domains, F(1) containing the extramembraneous catalytic core and F(0) containing the membrane proton channel, linked together by a central stalk and a peripheral stalk. During catalysis, ATP synthesis in the catalytic domain of F(1) is coupled via a rotary mechanism of the central stalk subunits to proton translocation.</text>
</comment>
<keyword evidence="2 7" id="KW-0813">Transport</keyword>
<dbReference type="PANTHER" id="PTHR11910">
    <property type="entry name" value="ATP SYNTHASE DELTA CHAIN"/>
    <property type="match status" value="1"/>
</dbReference>
<reference evidence="8 9" key="1">
    <citation type="submission" date="2018-01" db="EMBL/GenBank/DDBJ databases">
        <title>Lactibacter flavus gen. nov., sp. nov., a novel bacterium of the family Propionibacteriaceae isolated from raw milk and dairy products.</title>
        <authorList>
            <person name="Wenning M."/>
            <person name="Breitenwieser F."/>
            <person name="Huptas C."/>
            <person name="von Neubeck M."/>
            <person name="Busse H.-J."/>
            <person name="Scherer S."/>
        </authorList>
    </citation>
    <scope>NUCLEOTIDE SEQUENCE [LARGE SCALE GENOMIC DNA]</scope>
    <source>
        <strain evidence="8 9">VG341</strain>
    </source>
</reference>
<evidence type="ECO:0000313" key="8">
    <source>
        <dbReference type="EMBL" id="RXW33307.1"/>
    </source>
</evidence>
<evidence type="ECO:0000256" key="2">
    <source>
        <dbReference type="ARBA" id="ARBA00022448"/>
    </source>
</evidence>
<dbReference type="InterPro" id="IPR000711">
    <property type="entry name" value="ATPase_OSCP/dsu"/>
</dbReference>
<accession>A0A4Q2EI90</accession>
<dbReference type="NCBIfam" id="NF009967">
    <property type="entry name" value="PRK13430.1"/>
    <property type="match status" value="1"/>
</dbReference>
<dbReference type="GO" id="GO:0045259">
    <property type="term" value="C:proton-transporting ATP synthase complex"/>
    <property type="evidence" value="ECO:0007669"/>
    <property type="project" value="UniProtKB-KW"/>
</dbReference>
<dbReference type="EMBL" id="PPCV01000001">
    <property type="protein sequence ID" value="RXW33307.1"/>
    <property type="molecule type" value="Genomic_DNA"/>
</dbReference>
<dbReference type="HAMAP" id="MF_01416">
    <property type="entry name" value="ATP_synth_delta_bact"/>
    <property type="match status" value="1"/>
</dbReference>
<proteinExistence type="inferred from homology"/>
<comment type="subcellular location">
    <subcellularLocation>
        <location evidence="7">Cell membrane</location>
        <topology evidence="7">Peripheral membrane protein</topology>
    </subcellularLocation>
    <subcellularLocation>
        <location evidence="1">Membrane</location>
    </subcellularLocation>
</comment>
<evidence type="ECO:0000256" key="3">
    <source>
        <dbReference type="ARBA" id="ARBA00022781"/>
    </source>
</evidence>
<evidence type="ECO:0000256" key="6">
    <source>
        <dbReference type="ARBA" id="ARBA00023310"/>
    </source>
</evidence>
<evidence type="ECO:0000256" key="7">
    <source>
        <dbReference type="HAMAP-Rule" id="MF_01416"/>
    </source>
</evidence>
<sequence>MSAAAEARLTALDAVADTQPVSAELAADLFAVADAVASQPALRRALTDPSTPDEARQALAEALLGSRIGAAGVAVVSQAARVRWSGSGAFVDALERQGVRTLLRVAESDGALDTLEDELFKVERLVDATPALRSALADRQAPVEARQRLLGDLLTGKVLPATRELALRAVVARKRTFDLTVESYLAAAAELRARAVVTVTVARPLTAEQESRMRVALTAQVGRALTLRVVVDPHVLGGVRVAIGDEIIEGTVAGRLHDARRKLV</sequence>
<dbReference type="AlphaFoldDB" id="A0A4Q2EI90"/>
<keyword evidence="7" id="KW-0139">CF(1)</keyword>
<dbReference type="Proteomes" id="UP000290624">
    <property type="component" value="Unassembled WGS sequence"/>
</dbReference>
<evidence type="ECO:0000256" key="5">
    <source>
        <dbReference type="ARBA" id="ARBA00023136"/>
    </source>
</evidence>
<dbReference type="GO" id="GO:0005886">
    <property type="term" value="C:plasma membrane"/>
    <property type="evidence" value="ECO:0007669"/>
    <property type="project" value="UniProtKB-SubCell"/>
</dbReference>
<keyword evidence="7" id="KW-1003">Cell membrane</keyword>
<comment type="caution">
    <text evidence="8">The sequence shown here is derived from an EMBL/GenBank/DDBJ whole genome shotgun (WGS) entry which is preliminary data.</text>
</comment>
<dbReference type="OrthoDB" id="5242917at2"/>
<dbReference type="GO" id="GO:0046933">
    <property type="term" value="F:proton-transporting ATP synthase activity, rotational mechanism"/>
    <property type="evidence" value="ECO:0007669"/>
    <property type="project" value="UniProtKB-UniRule"/>
</dbReference>
<dbReference type="PRINTS" id="PR00125">
    <property type="entry name" value="ATPASEDELTA"/>
</dbReference>
<dbReference type="RefSeq" id="WP_129457272.1">
    <property type="nucleotide sequence ID" value="NZ_PPCV01000001.1"/>
</dbReference>
<evidence type="ECO:0000313" key="9">
    <source>
        <dbReference type="Proteomes" id="UP000290624"/>
    </source>
</evidence>
<keyword evidence="5 7" id="KW-0472">Membrane</keyword>